<proteinExistence type="predicted"/>
<dbReference type="AlphaFoldDB" id="A0A4Y2GGK4"/>
<sequence length="97" mass="11258">MTNGSSCTSFPTTIRGMYRSPEAKGEVLLHDEKIVQFERHRLARSLFGLGRIGFQFLAEFIEGNFTRLKEMHLGIFRHTSLEIDHVKELTVQFCIVW</sequence>
<gene>
    <name evidence="1" type="ORF">AVEN_186161_1</name>
</gene>
<dbReference type="Proteomes" id="UP000499080">
    <property type="component" value="Unassembled WGS sequence"/>
</dbReference>
<evidence type="ECO:0000313" key="2">
    <source>
        <dbReference type="Proteomes" id="UP000499080"/>
    </source>
</evidence>
<dbReference type="EMBL" id="BGPR01001354">
    <property type="protein sequence ID" value="GBM51865.1"/>
    <property type="molecule type" value="Genomic_DNA"/>
</dbReference>
<comment type="caution">
    <text evidence="1">The sequence shown here is derived from an EMBL/GenBank/DDBJ whole genome shotgun (WGS) entry which is preliminary data.</text>
</comment>
<reference evidence="1 2" key="1">
    <citation type="journal article" date="2019" name="Sci. Rep.">
        <title>Orb-weaving spider Araneus ventricosus genome elucidates the spidroin gene catalogue.</title>
        <authorList>
            <person name="Kono N."/>
            <person name="Nakamura H."/>
            <person name="Ohtoshi R."/>
            <person name="Moran D.A.P."/>
            <person name="Shinohara A."/>
            <person name="Yoshida Y."/>
            <person name="Fujiwara M."/>
            <person name="Mori M."/>
            <person name="Tomita M."/>
            <person name="Arakawa K."/>
        </authorList>
    </citation>
    <scope>NUCLEOTIDE SEQUENCE [LARGE SCALE GENOMIC DNA]</scope>
</reference>
<keyword evidence="2" id="KW-1185">Reference proteome</keyword>
<evidence type="ECO:0000313" key="1">
    <source>
        <dbReference type="EMBL" id="GBM51865.1"/>
    </source>
</evidence>
<accession>A0A4Y2GGK4</accession>
<organism evidence="1 2">
    <name type="scientific">Araneus ventricosus</name>
    <name type="common">Orbweaver spider</name>
    <name type="synonym">Epeira ventricosa</name>
    <dbReference type="NCBI Taxonomy" id="182803"/>
    <lineage>
        <taxon>Eukaryota</taxon>
        <taxon>Metazoa</taxon>
        <taxon>Ecdysozoa</taxon>
        <taxon>Arthropoda</taxon>
        <taxon>Chelicerata</taxon>
        <taxon>Arachnida</taxon>
        <taxon>Araneae</taxon>
        <taxon>Araneomorphae</taxon>
        <taxon>Entelegynae</taxon>
        <taxon>Araneoidea</taxon>
        <taxon>Araneidae</taxon>
        <taxon>Araneus</taxon>
    </lineage>
</organism>
<name>A0A4Y2GGK4_ARAVE</name>
<protein>
    <submittedName>
        <fullName evidence="1">Uncharacterized protein</fullName>
    </submittedName>
</protein>